<proteinExistence type="predicted"/>
<dbReference type="InterPro" id="IPR027417">
    <property type="entry name" value="P-loop_NTPase"/>
</dbReference>
<sequence>MENMLRGQIDGLKVSIRTLRESERLMIKANTLAEQIAQAQSNIGKFTEDLQEVKTKKETLKNQKGILLQDALEPLNQAITALLPRGEAVIVMDEDGLFIGWKDGVRLVPYLGLSGGEKILFDGALCAAMLKGSGDKIIVFESAEVDQGNLNGLISTITKVHPDVQVIISTWAKPDSFDIPEWWTVTKLN</sequence>
<name>A0A6M3IQ91_9ZZZZ</name>
<dbReference type="SUPFAM" id="SSF52540">
    <property type="entry name" value="P-loop containing nucleoside triphosphate hydrolases"/>
    <property type="match status" value="1"/>
</dbReference>
<accession>A0A6M3IQ91</accession>
<organism evidence="2">
    <name type="scientific">viral metagenome</name>
    <dbReference type="NCBI Taxonomy" id="1070528"/>
    <lineage>
        <taxon>unclassified sequences</taxon>
        <taxon>metagenomes</taxon>
        <taxon>organismal metagenomes</taxon>
    </lineage>
</organism>
<reference evidence="2" key="1">
    <citation type="submission" date="2020-03" db="EMBL/GenBank/DDBJ databases">
        <title>The deep terrestrial virosphere.</title>
        <authorList>
            <person name="Holmfeldt K."/>
            <person name="Nilsson E."/>
            <person name="Simone D."/>
            <person name="Lopez-Fernandez M."/>
            <person name="Wu X."/>
            <person name="de Brujin I."/>
            <person name="Lundin D."/>
            <person name="Andersson A."/>
            <person name="Bertilsson S."/>
            <person name="Dopson M."/>
        </authorList>
    </citation>
    <scope>NUCLEOTIDE SEQUENCE</scope>
    <source>
        <strain evidence="2">MM415B01437</strain>
    </source>
</reference>
<feature type="coiled-coil region" evidence="1">
    <location>
        <begin position="22"/>
        <end position="70"/>
    </location>
</feature>
<gene>
    <name evidence="2" type="ORF">MM415B01437_0004</name>
</gene>
<keyword evidence="1" id="KW-0175">Coiled coil</keyword>
<evidence type="ECO:0000313" key="2">
    <source>
        <dbReference type="EMBL" id="QJA58552.1"/>
    </source>
</evidence>
<dbReference type="Gene3D" id="3.40.50.300">
    <property type="entry name" value="P-loop containing nucleotide triphosphate hydrolases"/>
    <property type="match status" value="1"/>
</dbReference>
<dbReference type="AlphaFoldDB" id="A0A6M3IQ91"/>
<evidence type="ECO:0000256" key="1">
    <source>
        <dbReference type="SAM" id="Coils"/>
    </source>
</evidence>
<protein>
    <submittedName>
        <fullName evidence="2">Uncharacterized protein</fullName>
    </submittedName>
</protein>
<dbReference type="EMBL" id="MT141329">
    <property type="protein sequence ID" value="QJA58552.1"/>
    <property type="molecule type" value="Genomic_DNA"/>
</dbReference>